<keyword evidence="1" id="KW-0472">Membrane</keyword>
<dbReference type="Gene3D" id="3.40.50.410">
    <property type="entry name" value="von Willebrand factor, type A domain"/>
    <property type="match status" value="1"/>
</dbReference>
<protein>
    <recommendedName>
        <fullName evidence="6">VWFA domain-containing protein</fullName>
    </recommendedName>
</protein>
<feature type="domain" description="Aerotolerance regulator N-terminal" evidence="2">
    <location>
        <begin position="1"/>
        <end position="76"/>
    </location>
</feature>
<proteinExistence type="predicted"/>
<reference evidence="4 5" key="1">
    <citation type="submission" date="2019-02" db="EMBL/GenBank/DDBJ databases">
        <title>Deep-cultivation of Planctomycetes and their phenomic and genomic characterization uncovers novel biology.</title>
        <authorList>
            <person name="Wiegand S."/>
            <person name="Jogler M."/>
            <person name="Boedeker C."/>
            <person name="Pinto D."/>
            <person name="Vollmers J."/>
            <person name="Rivas-Marin E."/>
            <person name="Kohn T."/>
            <person name="Peeters S.H."/>
            <person name="Heuer A."/>
            <person name="Rast P."/>
            <person name="Oberbeckmann S."/>
            <person name="Bunk B."/>
            <person name="Jeske O."/>
            <person name="Meyerdierks A."/>
            <person name="Storesund J.E."/>
            <person name="Kallscheuer N."/>
            <person name="Luecker S."/>
            <person name="Lage O.M."/>
            <person name="Pohl T."/>
            <person name="Merkel B.J."/>
            <person name="Hornburger P."/>
            <person name="Mueller R.-W."/>
            <person name="Bruemmer F."/>
            <person name="Labrenz M."/>
            <person name="Spormann A.M."/>
            <person name="Op den Camp H."/>
            <person name="Overmann J."/>
            <person name="Amann R."/>
            <person name="Jetten M.S.M."/>
            <person name="Mascher T."/>
            <person name="Medema M.H."/>
            <person name="Devos D.P."/>
            <person name="Kaster A.-K."/>
            <person name="Ovreas L."/>
            <person name="Rohde M."/>
            <person name="Galperin M.Y."/>
            <person name="Jogler C."/>
        </authorList>
    </citation>
    <scope>NUCLEOTIDE SEQUENCE [LARGE SCALE GENOMIC DNA]</scope>
    <source>
        <strain evidence="4 5">ETA_A8</strain>
    </source>
</reference>
<dbReference type="Proteomes" id="UP000315017">
    <property type="component" value="Chromosome"/>
</dbReference>
<evidence type="ECO:0000313" key="5">
    <source>
        <dbReference type="Proteomes" id="UP000315017"/>
    </source>
</evidence>
<dbReference type="InterPro" id="IPR024163">
    <property type="entry name" value="Aerotolerance_reg_N"/>
</dbReference>
<dbReference type="InterPro" id="IPR036465">
    <property type="entry name" value="vWFA_dom_sf"/>
</dbReference>
<feature type="domain" description="VWFA" evidence="3">
    <location>
        <begin position="94"/>
        <end position="207"/>
    </location>
</feature>
<sequence>MGILAPLFLAGLAGLALPLIFHLVRRTPRGKQQFSSLMFLTPTPPRLTRRSRLDQVLLLLMRLAALALLAFAFARPFLRESSLLSISDLPHRRVAIVLDTSASMQRGDLWQQAMAAANKELDDLAPHDDVALYTFADRVQTVVGFATPDKVTNVPPADLVRQSLSDIKPTWAAGDLGSALAAIAGELAATADVQQKQAQSQLVVISDYQQGSRMEAMQGFEWPEQIRVVPRQLSLQQNSNATLQLLTNSEEEAEAEPRVRVVNAADSSQDQFFVHWHNPQQPQAREGEVAVYVPPGQSRVMKLPRPLTQLLADRVVLRGDSHEFDNAFYVVPPRQQQISLLYWGSDAADDPQGSQYYLRLATSGDSLRQVDVTASDADEAKIAPDAPPQLVVVTQSLTPAQQQALLSDVERGGSLLLVPQDQTAAAVLPQFLPDVELNEPKTTREGDYQLLGEIDFTHPLFQPFANPKYNDFTRIHFWRHRPLKVKAESATSVLARFDNGDPWLLERRTGQGRIWALTSGWQLDDSQLAVSSKFLPLVGSLLDQVAGSTTSLYSTTVNGPVTLPAQRNGDLSIHTPGGDLVVVSPRVEHFRETTEPGIYRAGSGKDEFRFAVNLAASESDTTPLPVEQLEQLGLKLGKSVSRAERLDRIRQERDTELESRQQVWRWLIVGCLSVLILETWWAGRTSRAAQIAPEAVA</sequence>
<keyword evidence="1" id="KW-0812">Transmembrane</keyword>
<dbReference type="RefSeq" id="WP_145092627.1">
    <property type="nucleotide sequence ID" value="NZ_CP036274.1"/>
</dbReference>
<organism evidence="4 5">
    <name type="scientific">Anatilimnocola aggregata</name>
    <dbReference type="NCBI Taxonomy" id="2528021"/>
    <lineage>
        <taxon>Bacteria</taxon>
        <taxon>Pseudomonadati</taxon>
        <taxon>Planctomycetota</taxon>
        <taxon>Planctomycetia</taxon>
        <taxon>Pirellulales</taxon>
        <taxon>Pirellulaceae</taxon>
        <taxon>Anatilimnocola</taxon>
    </lineage>
</organism>
<dbReference type="AlphaFoldDB" id="A0A517YG28"/>
<dbReference type="PANTHER" id="PTHR37464">
    <property type="entry name" value="BLL2463 PROTEIN"/>
    <property type="match status" value="1"/>
</dbReference>
<dbReference type="CDD" id="cd00198">
    <property type="entry name" value="vWFA"/>
    <property type="match status" value="1"/>
</dbReference>
<accession>A0A517YG28</accession>
<gene>
    <name evidence="4" type="ORF">ETAA8_42850</name>
</gene>
<dbReference type="EMBL" id="CP036274">
    <property type="protein sequence ID" value="QDU29178.1"/>
    <property type="molecule type" value="Genomic_DNA"/>
</dbReference>
<dbReference type="InterPro" id="IPR029062">
    <property type="entry name" value="Class_I_gatase-like"/>
</dbReference>
<dbReference type="Gene3D" id="3.40.50.880">
    <property type="match status" value="1"/>
</dbReference>
<evidence type="ECO:0000259" key="2">
    <source>
        <dbReference type="Pfam" id="PF07584"/>
    </source>
</evidence>
<dbReference type="NCBIfam" id="TIGR02226">
    <property type="entry name" value="two_anch"/>
    <property type="match status" value="1"/>
</dbReference>
<dbReference type="KEGG" id="aagg:ETAA8_42850"/>
<name>A0A517YG28_9BACT</name>
<dbReference type="OrthoDB" id="228877at2"/>
<dbReference type="SUPFAM" id="SSF53300">
    <property type="entry name" value="vWA-like"/>
    <property type="match status" value="1"/>
</dbReference>
<dbReference type="PANTHER" id="PTHR37464:SF1">
    <property type="entry name" value="BLL2463 PROTEIN"/>
    <property type="match status" value="1"/>
</dbReference>
<keyword evidence="5" id="KW-1185">Reference proteome</keyword>
<keyword evidence="1" id="KW-1133">Transmembrane helix</keyword>
<dbReference type="Pfam" id="PF07584">
    <property type="entry name" value="BatA"/>
    <property type="match status" value="1"/>
</dbReference>
<evidence type="ECO:0000313" key="4">
    <source>
        <dbReference type="EMBL" id="QDU29178.1"/>
    </source>
</evidence>
<evidence type="ECO:0000256" key="1">
    <source>
        <dbReference type="SAM" id="Phobius"/>
    </source>
</evidence>
<feature type="transmembrane region" description="Helical" evidence="1">
    <location>
        <begin position="56"/>
        <end position="78"/>
    </location>
</feature>
<feature type="transmembrane region" description="Helical" evidence="1">
    <location>
        <begin position="6"/>
        <end position="24"/>
    </location>
</feature>
<evidence type="ECO:0008006" key="6">
    <source>
        <dbReference type="Google" id="ProtNLM"/>
    </source>
</evidence>
<dbReference type="SUPFAM" id="SSF52317">
    <property type="entry name" value="Class I glutamine amidotransferase-like"/>
    <property type="match status" value="1"/>
</dbReference>
<evidence type="ECO:0000259" key="3">
    <source>
        <dbReference type="Pfam" id="PF13519"/>
    </source>
</evidence>
<dbReference type="InterPro" id="IPR002035">
    <property type="entry name" value="VWF_A"/>
</dbReference>
<dbReference type="InterPro" id="IPR011933">
    <property type="entry name" value="Double_TM_dom"/>
</dbReference>
<dbReference type="Pfam" id="PF13519">
    <property type="entry name" value="VWA_2"/>
    <property type="match status" value="1"/>
</dbReference>